<sequence length="246" mass="28838">MRRSTRRQKGPAYDLADSEDERPTMGKGFSFSTLPFPNFDSSQNKLDWNAWRRKFERYRLTSRLIHEQDEVQVSVLLLSMGDDAEDIYESFSLKSPSFNQVVDKFNKFYEKKTNIVYERAKFNRRSQLENESAESFVVNLYKLIKTCSYGPLHDELLRDRLVVGVTIMESIASLLLAKTVRADRGKRWSHSDRNTSSGIRPLARSFMRRQRWDGFWSPSSRSPNNWRSFDSSESENADINFVFKVL</sequence>
<protein>
    <submittedName>
        <fullName evidence="2">RIMS-binding protein 2</fullName>
    </submittedName>
</protein>
<gene>
    <name evidence="2" type="primary">RIMBP2_2</name>
    <name evidence="2" type="ORF">CM83_41105</name>
</gene>
<name>A0A0A9WBA4_LYGHE</name>
<dbReference type="PANTHER" id="PTHR33198:SF20">
    <property type="entry name" value="RETROTRANSPOSON GAG DOMAIN-CONTAINING PROTEIN"/>
    <property type="match status" value="1"/>
</dbReference>
<reference evidence="2" key="2">
    <citation type="submission" date="2014-07" db="EMBL/GenBank/DDBJ databases">
        <authorList>
            <person name="Hull J."/>
        </authorList>
    </citation>
    <scope>NUCLEOTIDE SEQUENCE</scope>
</reference>
<evidence type="ECO:0000256" key="1">
    <source>
        <dbReference type="SAM" id="MobiDB-lite"/>
    </source>
</evidence>
<proteinExistence type="predicted"/>
<reference evidence="2" key="1">
    <citation type="journal article" date="2014" name="PLoS ONE">
        <title>Transcriptome-Based Identification of ABC Transporters in the Western Tarnished Plant Bug Lygus hesperus.</title>
        <authorList>
            <person name="Hull J.J."/>
            <person name="Chaney K."/>
            <person name="Geib S.M."/>
            <person name="Fabrick J.A."/>
            <person name="Brent C.S."/>
            <person name="Walsh D."/>
            <person name="Lavine L.C."/>
        </authorList>
    </citation>
    <scope>NUCLEOTIDE SEQUENCE</scope>
</reference>
<dbReference type="PANTHER" id="PTHR33198">
    <property type="entry name" value="ANK_REP_REGION DOMAIN-CONTAINING PROTEIN-RELATED"/>
    <property type="match status" value="1"/>
</dbReference>
<dbReference type="AlphaFoldDB" id="A0A0A9WBA4"/>
<dbReference type="EMBL" id="GBHO01041499">
    <property type="protein sequence ID" value="JAG02105.1"/>
    <property type="molecule type" value="Transcribed_RNA"/>
</dbReference>
<evidence type="ECO:0000313" key="2">
    <source>
        <dbReference type="EMBL" id="JAG02105.1"/>
    </source>
</evidence>
<feature type="region of interest" description="Disordered" evidence="1">
    <location>
        <begin position="1"/>
        <end position="24"/>
    </location>
</feature>
<accession>A0A0A9WBA4</accession>
<organism evidence="2">
    <name type="scientific">Lygus hesperus</name>
    <name type="common">Western plant bug</name>
    <dbReference type="NCBI Taxonomy" id="30085"/>
    <lineage>
        <taxon>Eukaryota</taxon>
        <taxon>Metazoa</taxon>
        <taxon>Ecdysozoa</taxon>
        <taxon>Arthropoda</taxon>
        <taxon>Hexapoda</taxon>
        <taxon>Insecta</taxon>
        <taxon>Pterygota</taxon>
        <taxon>Neoptera</taxon>
        <taxon>Paraneoptera</taxon>
        <taxon>Hemiptera</taxon>
        <taxon>Heteroptera</taxon>
        <taxon>Panheteroptera</taxon>
        <taxon>Cimicomorpha</taxon>
        <taxon>Miridae</taxon>
        <taxon>Mirini</taxon>
        <taxon>Lygus</taxon>
    </lineage>
</organism>